<dbReference type="CDD" id="cd19049">
    <property type="entry name" value="LGIC_TM_anion"/>
    <property type="match status" value="1"/>
</dbReference>
<feature type="signal peptide" evidence="11">
    <location>
        <begin position="1"/>
        <end position="26"/>
    </location>
</feature>
<feature type="transmembrane region" description="Helical" evidence="11">
    <location>
        <begin position="399"/>
        <end position="422"/>
    </location>
</feature>
<dbReference type="SUPFAM" id="SSF63712">
    <property type="entry name" value="Nicotinic receptor ligand binding domain-like"/>
    <property type="match status" value="1"/>
</dbReference>
<dbReference type="PRINTS" id="PR00253">
    <property type="entry name" value="GABAARECEPTR"/>
</dbReference>
<dbReference type="OrthoDB" id="407674at2759"/>
<dbReference type="Gene3D" id="2.70.170.10">
    <property type="entry name" value="Neurotransmitter-gated ion-channel ligand-binding domain"/>
    <property type="match status" value="1"/>
</dbReference>
<dbReference type="GO" id="GO:0005886">
    <property type="term" value="C:plasma membrane"/>
    <property type="evidence" value="ECO:0007669"/>
    <property type="project" value="UniProtKB-SubCell"/>
</dbReference>
<accession>A0A210QR52</accession>
<sequence length="428" mass="49840">MQIWIIQRKLMLHLIMTVLFLDRVWSAGQEKDLTRMLELIEEQVGNTPPNFNDDFPTEVECELYVDSFDSINEANMDFTVSIFIHLMWQDSRFLTWVRLKDNNSYIEADSKRLANLWVPDIYFPNEKKAFFHDVFMPNKMLRIFGDGKVSYTARLSLTLSCPMDLHHYPFDEQRCPIIMESFSYDENNIIMKWIGENTTEGTNDAVRINREITLPQFEVYDISSRSFKRERKGSYARHSGLRTEFYLARNIGYYVVQMYIPSILVVMLSWISFWLNVNAVPGRIALGVLTVLTMTTQSSSVNASLPRVSYTKAIDIWMSVCLLFVFAALIEFAVANVLSNKDNNKVLKLKNILHILKPGAKKKKPKTEILVGEDGEMRLDPERDPTVQRKRVSGILFSMYLDVASRFLFPFFFAMFNLVYWAHYLSTS</sequence>
<organism evidence="14 15">
    <name type="scientific">Mizuhopecten yessoensis</name>
    <name type="common">Japanese scallop</name>
    <name type="synonym">Patinopecten yessoensis</name>
    <dbReference type="NCBI Taxonomy" id="6573"/>
    <lineage>
        <taxon>Eukaryota</taxon>
        <taxon>Metazoa</taxon>
        <taxon>Spiralia</taxon>
        <taxon>Lophotrochozoa</taxon>
        <taxon>Mollusca</taxon>
        <taxon>Bivalvia</taxon>
        <taxon>Autobranchia</taxon>
        <taxon>Pteriomorphia</taxon>
        <taxon>Pectinida</taxon>
        <taxon>Pectinoidea</taxon>
        <taxon>Pectinidae</taxon>
        <taxon>Mizuhopecten</taxon>
    </lineage>
</organism>
<dbReference type="PRINTS" id="PR00252">
    <property type="entry name" value="NRIONCHANNEL"/>
</dbReference>
<dbReference type="PROSITE" id="PS00236">
    <property type="entry name" value="NEUROTR_ION_CHANNEL"/>
    <property type="match status" value="1"/>
</dbReference>
<dbReference type="STRING" id="6573.A0A210QR52"/>
<dbReference type="CDD" id="cd18991">
    <property type="entry name" value="LGIC_ECD_GlyR"/>
    <property type="match status" value="1"/>
</dbReference>
<dbReference type="InterPro" id="IPR036719">
    <property type="entry name" value="Neuro-gated_channel_TM_sf"/>
</dbReference>
<keyword evidence="15" id="KW-1185">Reference proteome</keyword>
<keyword evidence="3 11" id="KW-0813">Transport</keyword>
<feature type="transmembrane region" description="Helical" evidence="11">
    <location>
        <begin position="251"/>
        <end position="277"/>
    </location>
</feature>
<keyword evidence="7 11" id="KW-1133">Transmembrane helix</keyword>
<dbReference type="InterPro" id="IPR036734">
    <property type="entry name" value="Neur_chan_lig-bd_sf"/>
</dbReference>
<reference evidence="14 15" key="1">
    <citation type="journal article" date="2017" name="Nat. Ecol. Evol.">
        <title>Scallop genome provides insights into evolution of bilaterian karyotype and development.</title>
        <authorList>
            <person name="Wang S."/>
            <person name="Zhang J."/>
            <person name="Jiao W."/>
            <person name="Li J."/>
            <person name="Xun X."/>
            <person name="Sun Y."/>
            <person name="Guo X."/>
            <person name="Huan P."/>
            <person name="Dong B."/>
            <person name="Zhang L."/>
            <person name="Hu X."/>
            <person name="Sun X."/>
            <person name="Wang J."/>
            <person name="Zhao C."/>
            <person name="Wang Y."/>
            <person name="Wang D."/>
            <person name="Huang X."/>
            <person name="Wang R."/>
            <person name="Lv J."/>
            <person name="Li Y."/>
            <person name="Zhang Z."/>
            <person name="Liu B."/>
            <person name="Lu W."/>
            <person name="Hui Y."/>
            <person name="Liang J."/>
            <person name="Zhou Z."/>
            <person name="Hou R."/>
            <person name="Li X."/>
            <person name="Liu Y."/>
            <person name="Li H."/>
            <person name="Ning X."/>
            <person name="Lin Y."/>
            <person name="Zhao L."/>
            <person name="Xing Q."/>
            <person name="Dou J."/>
            <person name="Li Y."/>
            <person name="Mao J."/>
            <person name="Guo H."/>
            <person name="Dou H."/>
            <person name="Li T."/>
            <person name="Mu C."/>
            <person name="Jiang W."/>
            <person name="Fu Q."/>
            <person name="Fu X."/>
            <person name="Miao Y."/>
            <person name="Liu J."/>
            <person name="Yu Q."/>
            <person name="Li R."/>
            <person name="Liao H."/>
            <person name="Li X."/>
            <person name="Kong Y."/>
            <person name="Jiang Z."/>
            <person name="Chourrout D."/>
            <person name="Li R."/>
            <person name="Bao Z."/>
        </authorList>
    </citation>
    <scope>NUCLEOTIDE SEQUENCE [LARGE SCALE GENOMIC DNA]</scope>
    <source>
        <strain evidence="14 15">PY_sf001</strain>
    </source>
</reference>
<dbReference type="InterPro" id="IPR018000">
    <property type="entry name" value="Neurotransmitter_ion_chnl_CS"/>
</dbReference>
<dbReference type="InterPro" id="IPR006029">
    <property type="entry name" value="Neurotrans-gated_channel_TM"/>
</dbReference>
<dbReference type="InterPro" id="IPR038050">
    <property type="entry name" value="Neuro_actylchol_rec"/>
</dbReference>
<evidence type="ECO:0000256" key="4">
    <source>
        <dbReference type="ARBA" id="ARBA00022475"/>
    </source>
</evidence>
<proteinExistence type="inferred from homology"/>
<dbReference type="EMBL" id="NEDP02002314">
    <property type="protein sequence ID" value="OWF51193.1"/>
    <property type="molecule type" value="Genomic_DNA"/>
</dbReference>
<gene>
    <name evidence="14" type="ORF">KP79_PYT12988</name>
</gene>
<comment type="caution">
    <text evidence="14">The sequence shown here is derived from an EMBL/GenBank/DDBJ whole genome shotgun (WGS) entry which is preliminary data.</text>
</comment>
<dbReference type="SUPFAM" id="SSF90112">
    <property type="entry name" value="Neurotransmitter-gated ion-channel transmembrane pore"/>
    <property type="match status" value="1"/>
</dbReference>
<evidence type="ECO:0000256" key="2">
    <source>
        <dbReference type="ARBA" id="ARBA00004236"/>
    </source>
</evidence>
<dbReference type="GO" id="GO:0005230">
    <property type="term" value="F:extracellular ligand-gated monoatomic ion channel activity"/>
    <property type="evidence" value="ECO:0007669"/>
    <property type="project" value="InterPro"/>
</dbReference>
<feature type="domain" description="Neurotransmitter-gated ion-channel transmembrane" evidence="13">
    <location>
        <begin position="258"/>
        <end position="345"/>
    </location>
</feature>
<dbReference type="PANTHER" id="PTHR18945">
    <property type="entry name" value="NEUROTRANSMITTER GATED ION CHANNEL"/>
    <property type="match status" value="1"/>
</dbReference>
<dbReference type="InterPro" id="IPR006202">
    <property type="entry name" value="Neur_chan_lig-bd"/>
</dbReference>
<feature type="chain" id="PRO_5022249510" evidence="11">
    <location>
        <begin position="27"/>
        <end position="428"/>
    </location>
</feature>
<evidence type="ECO:0000313" key="14">
    <source>
        <dbReference type="EMBL" id="OWF51193.1"/>
    </source>
</evidence>
<evidence type="ECO:0000259" key="12">
    <source>
        <dbReference type="Pfam" id="PF02931"/>
    </source>
</evidence>
<keyword evidence="5 11" id="KW-0812">Transmembrane</keyword>
<comment type="similarity">
    <text evidence="11">Belongs to the ligand-gated ion channel (TC 1.A.9) family.</text>
</comment>
<keyword evidence="10 11" id="KW-0407">Ion channel</keyword>
<dbReference type="NCBIfam" id="TIGR00860">
    <property type="entry name" value="LIC"/>
    <property type="match status" value="1"/>
</dbReference>
<dbReference type="GO" id="GO:0004888">
    <property type="term" value="F:transmembrane signaling receptor activity"/>
    <property type="evidence" value="ECO:0007669"/>
    <property type="project" value="InterPro"/>
</dbReference>
<evidence type="ECO:0000256" key="5">
    <source>
        <dbReference type="ARBA" id="ARBA00022692"/>
    </source>
</evidence>
<dbReference type="Gene3D" id="1.20.58.390">
    <property type="entry name" value="Neurotransmitter-gated ion-channel transmembrane domain"/>
    <property type="match status" value="1"/>
</dbReference>
<keyword evidence="9 11" id="KW-0472">Membrane</keyword>
<feature type="domain" description="Neurotransmitter-gated ion-channel ligand-binding" evidence="12">
    <location>
        <begin position="47"/>
        <end position="250"/>
    </location>
</feature>
<dbReference type="InterPro" id="IPR006201">
    <property type="entry name" value="Neur_channel"/>
</dbReference>
<dbReference type="AlphaFoldDB" id="A0A210QR52"/>
<feature type="transmembrane region" description="Helical" evidence="11">
    <location>
        <begin position="316"/>
        <end position="338"/>
    </location>
</feature>
<evidence type="ECO:0000256" key="7">
    <source>
        <dbReference type="ARBA" id="ARBA00022989"/>
    </source>
</evidence>
<keyword evidence="6 11" id="KW-0732">Signal</keyword>
<evidence type="ECO:0000256" key="8">
    <source>
        <dbReference type="ARBA" id="ARBA00023065"/>
    </source>
</evidence>
<keyword evidence="4" id="KW-1003">Cell membrane</keyword>
<keyword evidence="8 11" id="KW-0406">Ion transport</keyword>
<dbReference type="Pfam" id="PF02931">
    <property type="entry name" value="Neur_chan_LBD"/>
    <property type="match status" value="1"/>
</dbReference>
<evidence type="ECO:0000256" key="6">
    <source>
        <dbReference type="ARBA" id="ARBA00022729"/>
    </source>
</evidence>
<evidence type="ECO:0000259" key="13">
    <source>
        <dbReference type="Pfam" id="PF02932"/>
    </source>
</evidence>
<evidence type="ECO:0000256" key="9">
    <source>
        <dbReference type="ARBA" id="ARBA00023136"/>
    </source>
</evidence>
<evidence type="ECO:0000256" key="11">
    <source>
        <dbReference type="RuleBase" id="RU000687"/>
    </source>
</evidence>
<dbReference type="Pfam" id="PF02932">
    <property type="entry name" value="Neur_chan_memb"/>
    <property type="match status" value="1"/>
</dbReference>
<evidence type="ECO:0000313" key="15">
    <source>
        <dbReference type="Proteomes" id="UP000242188"/>
    </source>
</evidence>
<dbReference type="InterPro" id="IPR006028">
    <property type="entry name" value="GABAA/Glycine_rcpt"/>
</dbReference>
<keyword evidence="14" id="KW-0675">Receptor</keyword>
<name>A0A210QR52_MIZYE</name>
<evidence type="ECO:0000256" key="1">
    <source>
        <dbReference type="ARBA" id="ARBA00004141"/>
    </source>
</evidence>
<evidence type="ECO:0000256" key="10">
    <source>
        <dbReference type="ARBA" id="ARBA00023303"/>
    </source>
</evidence>
<protein>
    <submittedName>
        <fullName evidence="14">Glycine receptor subunit alpha-2</fullName>
    </submittedName>
</protein>
<dbReference type="Proteomes" id="UP000242188">
    <property type="component" value="Unassembled WGS sequence"/>
</dbReference>
<evidence type="ECO:0000256" key="3">
    <source>
        <dbReference type="ARBA" id="ARBA00022448"/>
    </source>
</evidence>
<comment type="subcellular location">
    <subcellularLocation>
        <location evidence="2">Cell membrane</location>
    </subcellularLocation>
    <subcellularLocation>
        <location evidence="1">Membrane</location>
        <topology evidence="1">Multi-pass membrane protein</topology>
    </subcellularLocation>
</comment>
<feature type="transmembrane region" description="Helical" evidence="11">
    <location>
        <begin position="284"/>
        <end position="304"/>
    </location>
</feature>